<evidence type="ECO:0000256" key="3">
    <source>
        <dbReference type="ARBA" id="ARBA00022679"/>
    </source>
</evidence>
<dbReference type="PROSITE" id="PS50011">
    <property type="entry name" value="PROTEIN_KINASE_DOM"/>
    <property type="match status" value="1"/>
</dbReference>
<evidence type="ECO:0000256" key="8">
    <source>
        <dbReference type="ARBA" id="ARBA00048679"/>
    </source>
</evidence>
<keyword evidence="2" id="KW-0723">Serine/threonine-protein kinase</keyword>
<accession>K3W9X3</accession>
<feature type="compositionally biased region" description="Acidic residues" evidence="10">
    <location>
        <begin position="74"/>
        <end position="83"/>
    </location>
</feature>
<dbReference type="VEuPathDB" id="FungiDB:PYU1_G001763"/>
<evidence type="ECO:0000256" key="9">
    <source>
        <dbReference type="PROSITE-ProRule" id="PRU10141"/>
    </source>
</evidence>
<feature type="binding site" evidence="9">
    <location>
        <position position="137"/>
    </location>
    <ligand>
        <name>ATP</name>
        <dbReference type="ChEBI" id="CHEBI:30616"/>
    </ligand>
</feature>
<dbReference type="GO" id="GO:0005524">
    <property type="term" value="F:ATP binding"/>
    <property type="evidence" value="ECO:0007669"/>
    <property type="project" value="UniProtKB-UniRule"/>
</dbReference>
<evidence type="ECO:0000256" key="4">
    <source>
        <dbReference type="ARBA" id="ARBA00022741"/>
    </source>
</evidence>
<keyword evidence="6 9" id="KW-0067">ATP-binding</keyword>
<dbReference type="HOGENOM" id="CLU_1986021_0_0_1"/>
<comment type="catalytic activity">
    <reaction evidence="7">
        <text>L-threonyl-[protein] + ATP = O-phospho-L-threonyl-[protein] + ADP + H(+)</text>
        <dbReference type="Rhea" id="RHEA:46608"/>
        <dbReference type="Rhea" id="RHEA-COMP:11060"/>
        <dbReference type="Rhea" id="RHEA-COMP:11605"/>
        <dbReference type="ChEBI" id="CHEBI:15378"/>
        <dbReference type="ChEBI" id="CHEBI:30013"/>
        <dbReference type="ChEBI" id="CHEBI:30616"/>
        <dbReference type="ChEBI" id="CHEBI:61977"/>
        <dbReference type="ChEBI" id="CHEBI:456216"/>
        <dbReference type="EC" id="2.7.11.1"/>
    </reaction>
</comment>
<reference evidence="13" key="1">
    <citation type="journal article" date="2010" name="Genome Biol.">
        <title>Genome sequence of the necrotrophic plant pathogen Pythium ultimum reveals original pathogenicity mechanisms and effector repertoire.</title>
        <authorList>
            <person name="Levesque C.A."/>
            <person name="Brouwer H."/>
            <person name="Cano L."/>
            <person name="Hamilton J.P."/>
            <person name="Holt C."/>
            <person name="Huitema E."/>
            <person name="Raffaele S."/>
            <person name="Robideau G.P."/>
            <person name="Thines M."/>
            <person name="Win J."/>
            <person name="Zerillo M.M."/>
            <person name="Beakes G.W."/>
            <person name="Boore J.L."/>
            <person name="Busam D."/>
            <person name="Dumas B."/>
            <person name="Ferriera S."/>
            <person name="Fuerstenberg S.I."/>
            <person name="Gachon C.M."/>
            <person name="Gaulin E."/>
            <person name="Govers F."/>
            <person name="Grenville-Briggs L."/>
            <person name="Horner N."/>
            <person name="Hostetler J."/>
            <person name="Jiang R.H."/>
            <person name="Johnson J."/>
            <person name="Krajaejun T."/>
            <person name="Lin H."/>
            <person name="Meijer H.J."/>
            <person name="Moore B."/>
            <person name="Morris P."/>
            <person name="Phuntmart V."/>
            <person name="Puiu D."/>
            <person name="Shetty J."/>
            <person name="Stajich J.E."/>
            <person name="Tripathy S."/>
            <person name="Wawra S."/>
            <person name="van West P."/>
            <person name="Whitty B.R."/>
            <person name="Coutinho P.M."/>
            <person name="Henrissat B."/>
            <person name="Martin F."/>
            <person name="Thomas P.D."/>
            <person name="Tyler B.M."/>
            <person name="De Vries R.P."/>
            <person name="Kamoun S."/>
            <person name="Yandell M."/>
            <person name="Tisserat N."/>
            <person name="Buell C.R."/>
        </authorList>
    </citation>
    <scope>NUCLEOTIDE SEQUENCE</scope>
    <source>
        <strain evidence="13">DAOM:BR144</strain>
    </source>
</reference>
<dbReference type="eggNOG" id="KOG0598">
    <property type="taxonomic scope" value="Eukaryota"/>
</dbReference>
<dbReference type="EC" id="2.7.11.1" evidence="1"/>
<dbReference type="InterPro" id="IPR017441">
    <property type="entry name" value="Protein_kinase_ATP_BS"/>
</dbReference>
<dbReference type="PANTHER" id="PTHR24356">
    <property type="entry name" value="SERINE/THREONINE-PROTEIN KINASE"/>
    <property type="match status" value="1"/>
</dbReference>
<evidence type="ECO:0000256" key="2">
    <source>
        <dbReference type="ARBA" id="ARBA00022527"/>
    </source>
</evidence>
<evidence type="ECO:0000313" key="12">
    <source>
        <dbReference type="EnsemblProtists" id="PYU1_T001764"/>
    </source>
</evidence>
<reference evidence="13" key="2">
    <citation type="submission" date="2010-04" db="EMBL/GenBank/DDBJ databases">
        <authorList>
            <person name="Buell R."/>
            <person name="Hamilton J."/>
            <person name="Hostetler J."/>
        </authorList>
    </citation>
    <scope>NUCLEOTIDE SEQUENCE [LARGE SCALE GENOMIC DNA]</scope>
    <source>
        <strain evidence="13">DAOM:BR144</strain>
    </source>
</reference>
<keyword evidence="3" id="KW-0808">Transferase</keyword>
<sequence length="156" mass="16209">MGNKGSKPGGVGGKSARPPVKSDNRGFKFGNNNAAGRDAGKSAPAAPSSNAAYPPAAPASQNAPAAASSNDNGGESDGEDDSGPAEQVSIQEIGGADRPQTKVTIEDFDLLKVLGKGSFGKVMMVRKKDTKKIYAMKTLRKAALIKRNQMVKCIRY</sequence>
<dbReference type="Proteomes" id="UP000019132">
    <property type="component" value="Unassembled WGS sequence"/>
</dbReference>
<comment type="catalytic activity">
    <reaction evidence="8">
        <text>L-seryl-[protein] + ATP = O-phospho-L-seryl-[protein] + ADP + H(+)</text>
        <dbReference type="Rhea" id="RHEA:17989"/>
        <dbReference type="Rhea" id="RHEA-COMP:9863"/>
        <dbReference type="Rhea" id="RHEA-COMP:11604"/>
        <dbReference type="ChEBI" id="CHEBI:15378"/>
        <dbReference type="ChEBI" id="CHEBI:29999"/>
        <dbReference type="ChEBI" id="CHEBI:30616"/>
        <dbReference type="ChEBI" id="CHEBI:83421"/>
        <dbReference type="ChEBI" id="CHEBI:456216"/>
        <dbReference type="EC" id="2.7.11.1"/>
    </reaction>
</comment>
<reference evidence="12" key="3">
    <citation type="submission" date="2015-02" db="UniProtKB">
        <authorList>
            <consortium name="EnsemblProtists"/>
        </authorList>
    </citation>
    <scope>IDENTIFICATION</scope>
    <source>
        <strain evidence="12">DAOM BR144</strain>
    </source>
</reference>
<feature type="compositionally biased region" description="Low complexity" evidence="10">
    <location>
        <begin position="42"/>
        <end position="73"/>
    </location>
</feature>
<dbReference type="GO" id="GO:0004674">
    <property type="term" value="F:protein serine/threonine kinase activity"/>
    <property type="evidence" value="ECO:0007669"/>
    <property type="project" value="UniProtKB-KW"/>
</dbReference>
<dbReference type="InterPro" id="IPR000719">
    <property type="entry name" value="Prot_kinase_dom"/>
</dbReference>
<dbReference type="GO" id="GO:0035556">
    <property type="term" value="P:intracellular signal transduction"/>
    <property type="evidence" value="ECO:0007669"/>
    <property type="project" value="TreeGrafter"/>
</dbReference>
<dbReference type="SUPFAM" id="SSF56112">
    <property type="entry name" value="Protein kinase-like (PK-like)"/>
    <property type="match status" value="1"/>
</dbReference>
<keyword evidence="4 9" id="KW-0547">Nucleotide-binding</keyword>
<evidence type="ECO:0000256" key="5">
    <source>
        <dbReference type="ARBA" id="ARBA00022777"/>
    </source>
</evidence>
<feature type="region of interest" description="Disordered" evidence="10">
    <location>
        <begin position="1"/>
        <end position="101"/>
    </location>
</feature>
<dbReference type="STRING" id="431595.K3W9X3"/>
<dbReference type="PROSITE" id="PS00107">
    <property type="entry name" value="PROTEIN_KINASE_ATP"/>
    <property type="match status" value="1"/>
</dbReference>
<evidence type="ECO:0000313" key="13">
    <source>
        <dbReference type="Proteomes" id="UP000019132"/>
    </source>
</evidence>
<protein>
    <recommendedName>
        <fullName evidence="1">non-specific serine/threonine protein kinase</fullName>
        <ecNumber evidence="1">2.7.11.1</ecNumber>
    </recommendedName>
</protein>
<dbReference type="InterPro" id="IPR050236">
    <property type="entry name" value="Ser_Thr_kinase_AGC"/>
</dbReference>
<evidence type="ECO:0000259" key="11">
    <source>
        <dbReference type="PROSITE" id="PS50011"/>
    </source>
</evidence>
<evidence type="ECO:0000256" key="10">
    <source>
        <dbReference type="SAM" id="MobiDB-lite"/>
    </source>
</evidence>
<dbReference type="EnsemblProtists" id="PYU1_T001764">
    <property type="protein sequence ID" value="PYU1_T001764"/>
    <property type="gene ID" value="PYU1_G001763"/>
</dbReference>
<dbReference type="InParanoid" id="K3W9X3"/>
<dbReference type="AlphaFoldDB" id="K3W9X3"/>
<dbReference type="InterPro" id="IPR011009">
    <property type="entry name" value="Kinase-like_dom_sf"/>
</dbReference>
<keyword evidence="13" id="KW-1185">Reference proteome</keyword>
<proteinExistence type="predicted"/>
<organism evidence="12 13">
    <name type="scientific">Globisporangium ultimum (strain ATCC 200006 / CBS 805.95 / DAOM BR144)</name>
    <name type="common">Pythium ultimum</name>
    <dbReference type="NCBI Taxonomy" id="431595"/>
    <lineage>
        <taxon>Eukaryota</taxon>
        <taxon>Sar</taxon>
        <taxon>Stramenopiles</taxon>
        <taxon>Oomycota</taxon>
        <taxon>Peronosporomycetes</taxon>
        <taxon>Pythiales</taxon>
        <taxon>Pythiaceae</taxon>
        <taxon>Globisporangium</taxon>
    </lineage>
</organism>
<name>K3W9X3_GLOUD</name>
<feature type="domain" description="Protein kinase" evidence="11">
    <location>
        <begin position="108"/>
        <end position="156"/>
    </location>
</feature>
<dbReference type="PANTHER" id="PTHR24356:SF407">
    <property type="entry name" value="RAC SERINE_THREONINE-PROTEIN KINASE"/>
    <property type="match status" value="1"/>
</dbReference>
<evidence type="ECO:0000256" key="7">
    <source>
        <dbReference type="ARBA" id="ARBA00047899"/>
    </source>
</evidence>
<dbReference type="Gene3D" id="3.30.200.20">
    <property type="entry name" value="Phosphorylase Kinase, domain 1"/>
    <property type="match status" value="1"/>
</dbReference>
<evidence type="ECO:0000256" key="1">
    <source>
        <dbReference type="ARBA" id="ARBA00012513"/>
    </source>
</evidence>
<keyword evidence="5" id="KW-0418">Kinase</keyword>
<evidence type="ECO:0000256" key="6">
    <source>
        <dbReference type="ARBA" id="ARBA00022840"/>
    </source>
</evidence>
<dbReference type="EMBL" id="GL376634">
    <property type="status" value="NOT_ANNOTATED_CDS"/>
    <property type="molecule type" value="Genomic_DNA"/>
</dbReference>